<dbReference type="Proteomes" id="UP001151760">
    <property type="component" value="Unassembled WGS sequence"/>
</dbReference>
<comment type="caution">
    <text evidence="2">The sequence shown here is derived from an EMBL/GenBank/DDBJ whole genome shotgun (WGS) entry which is preliminary data.</text>
</comment>
<dbReference type="Pfam" id="PF00078">
    <property type="entry name" value="RVT_1"/>
    <property type="match status" value="1"/>
</dbReference>
<evidence type="ECO:0000313" key="3">
    <source>
        <dbReference type="Proteomes" id="UP001151760"/>
    </source>
</evidence>
<dbReference type="EMBL" id="BQNB010017699">
    <property type="protein sequence ID" value="GJT66262.1"/>
    <property type="molecule type" value="Genomic_DNA"/>
</dbReference>
<dbReference type="InterPro" id="IPR000477">
    <property type="entry name" value="RT_dom"/>
</dbReference>
<dbReference type="PANTHER" id="PTHR24559:SF444">
    <property type="entry name" value="REVERSE TRANSCRIPTASE DOMAIN-CONTAINING PROTEIN"/>
    <property type="match status" value="1"/>
</dbReference>
<dbReference type="InterPro" id="IPR043502">
    <property type="entry name" value="DNA/RNA_pol_sf"/>
</dbReference>
<proteinExistence type="predicted"/>
<dbReference type="Gene3D" id="3.10.10.10">
    <property type="entry name" value="HIV Type 1 Reverse Transcriptase, subunit A, domain 1"/>
    <property type="match status" value="1"/>
</dbReference>
<reference evidence="2" key="1">
    <citation type="journal article" date="2022" name="Int. J. Mol. Sci.">
        <title>Draft Genome of Tanacetum Coccineum: Genomic Comparison of Closely Related Tanacetum-Family Plants.</title>
        <authorList>
            <person name="Yamashiro T."/>
            <person name="Shiraishi A."/>
            <person name="Nakayama K."/>
            <person name="Satake H."/>
        </authorList>
    </citation>
    <scope>NUCLEOTIDE SEQUENCE</scope>
</reference>
<protein>
    <submittedName>
        <fullName evidence="2">Nucleotidyltransferase, ribonuclease H</fullName>
    </submittedName>
</protein>
<name>A0ABQ5FUX5_9ASTR</name>
<evidence type="ECO:0000313" key="2">
    <source>
        <dbReference type="EMBL" id="GJT66262.1"/>
    </source>
</evidence>
<reference evidence="2" key="2">
    <citation type="submission" date="2022-01" db="EMBL/GenBank/DDBJ databases">
        <authorList>
            <person name="Yamashiro T."/>
            <person name="Shiraishi A."/>
            <person name="Satake H."/>
            <person name="Nakayama K."/>
        </authorList>
    </citation>
    <scope>NUCLEOTIDE SEQUENCE</scope>
</reference>
<gene>
    <name evidence="2" type="ORF">Tco_1017742</name>
</gene>
<dbReference type="PANTHER" id="PTHR24559">
    <property type="entry name" value="TRANSPOSON TY3-I GAG-POL POLYPROTEIN"/>
    <property type="match status" value="1"/>
</dbReference>
<dbReference type="Gene3D" id="3.30.70.270">
    <property type="match status" value="2"/>
</dbReference>
<dbReference type="CDD" id="cd01647">
    <property type="entry name" value="RT_LTR"/>
    <property type="match status" value="1"/>
</dbReference>
<dbReference type="InterPro" id="IPR043128">
    <property type="entry name" value="Rev_trsase/Diguanyl_cyclase"/>
</dbReference>
<evidence type="ECO:0000259" key="1">
    <source>
        <dbReference type="PROSITE" id="PS50878"/>
    </source>
</evidence>
<dbReference type="InterPro" id="IPR053134">
    <property type="entry name" value="RNA-dir_DNA_polymerase"/>
</dbReference>
<dbReference type="SUPFAM" id="SSF56672">
    <property type="entry name" value="DNA/RNA polymerases"/>
    <property type="match status" value="1"/>
</dbReference>
<dbReference type="Pfam" id="PF17919">
    <property type="entry name" value="RT_RNaseH_2"/>
    <property type="match status" value="1"/>
</dbReference>
<feature type="domain" description="Reverse transcriptase" evidence="1">
    <location>
        <begin position="206"/>
        <end position="385"/>
    </location>
</feature>
<accession>A0ABQ5FUX5</accession>
<dbReference type="InterPro" id="IPR041577">
    <property type="entry name" value="RT_RNaseH_2"/>
</dbReference>
<organism evidence="2 3">
    <name type="scientific">Tanacetum coccineum</name>
    <dbReference type="NCBI Taxonomy" id="301880"/>
    <lineage>
        <taxon>Eukaryota</taxon>
        <taxon>Viridiplantae</taxon>
        <taxon>Streptophyta</taxon>
        <taxon>Embryophyta</taxon>
        <taxon>Tracheophyta</taxon>
        <taxon>Spermatophyta</taxon>
        <taxon>Magnoliopsida</taxon>
        <taxon>eudicotyledons</taxon>
        <taxon>Gunneridae</taxon>
        <taxon>Pentapetalae</taxon>
        <taxon>asterids</taxon>
        <taxon>campanulids</taxon>
        <taxon>Asterales</taxon>
        <taxon>Asteraceae</taxon>
        <taxon>Asteroideae</taxon>
        <taxon>Anthemideae</taxon>
        <taxon>Anthemidinae</taxon>
        <taxon>Tanacetum</taxon>
    </lineage>
</organism>
<keyword evidence="3" id="KW-1185">Reference proteome</keyword>
<dbReference type="PROSITE" id="PS50878">
    <property type="entry name" value="RT_POL"/>
    <property type="match status" value="1"/>
</dbReference>
<sequence length="530" mass="61140">MLMIPRVSHDIFLTNLRTLPCTGPRGGSTDGIPSLSSRRAVGKLPGSWTLARSRLVGRPFMAHRARFQILKAFLKFKALFATSQTPSYMTTNAAYTTAEMGRDNLPQEIVQIPPSNGEIVEIHGERPKGKPKHLKTTKTNEQRLEDIPIVRDFPEVFLEDISGLPLSREVEFHIDLIPGATPITKSPYRLAPTNMQELSNQLREIQDKGFIRPSSSPWGDSVLFVKKKDGSFLMCIDYRELNRVTIKNHYPLPRIDDLFDQLQGSQYFSKIDLRFSYHQLRVYEADIPKTALRTRYKHFEFTIVPFKSTSTPTVFRDLMNSVCKPYLDKFVIIFIDNILIYSKSKEEHEAHLRLILELLKKEKLFCKLSKCEFLLREVCFLGHVVNNEGIYVDPNKIEAVKNWKPSRTPIEICSLLGLKWYYMRFIANFSKFSKPLTLLTKKDKKFEWGEEQEEAFQTLKDQLCDTPLLALHEGLDDFVVYYDASNEGFGCMLMQRGKVITYASRKLKIHEKNYTTHDLEFGAIVFALKS</sequence>